<comment type="catalytic activity">
    <reaction evidence="1">
        <text>dihydroxyacetone + phosphoenolpyruvate = dihydroxyacetone phosphate + pyruvate</text>
        <dbReference type="Rhea" id="RHEA:18381"/>
        <dbReference type="ChEBI" id="CHEBI:15361"/>
        <dbReference type="ChEBI" id="CHEBI:16016"/>
        <dbReference type="ChEBI" id="CHEBI:57642"/>
        <dbReference type="ChEBI" id="CHEBI:58702"/>
        <dbReference type="EC" id="2.7.1.121"/>
    </reaction>
</comment>
<dbReference type="GO" id="GO:0019563">
    <property type="term" value="P:glycerol catabolic process"/>
    <property type="evidence" value="ECO:0007669"/>
    <property type="project" value="InterPro"/>
</dbReference>
<dbReference type="PROSITE" id="PS51096">
    <property type="entry name" value="PTS_EIIA_TYPE_4"/>
    <property type="match status" value="1"/>
</dbReference>
<dbReference type="AlphaFoldDB" id="W4VFM4"/>
<name>W4VFM4_9BACI</name>
<dbReference type="InterPro" id="IPR036662">
    <property type="entry name" value="PTS_EIIA_man-typ_sf"/>
</dbReference>
<keyword evidence="8" id="KW-1185">Reference proteome</keyword>
<keyword evidence="7" id="KW-0670">Pyruvate</keyword>
<dbReference type="STRING" id="1298598.JCM21714_922"/>
<dbReference type="Gene3D" id="3.40.50.510">
    <property type="entry name" value="Phosphotransferase system, mannose-type IIA component"/>
    <property type="match status" value="1"/>
</dbReference>
<dbReference type="SUPFAM" id="SSF53062">
    <property type="entry name" value="PTS system fructose IIA component-like"/>
    <property type="match status" value="1"/>
</dbReference>
<evidence type="ECO:0000313" key="7">
    <source>
        <dbReference type="EMBL" id="GAE91951.1"/>
    </source>
</evidence>
<accession>W4VFM4</accession>
<comment type="function">
    <text evidence="2">Component of the dihydroxyacetone kinase complex, which is responsible for the phosphoenolpyruvate (PEP)-dependent phosphorylation of dihydroxyacetone. DhaM serves as the phosphoryl donor. Is phosphorylated by phosphoenolpyruvate in an EI- and HPr-dependent reaction, and a phosphorelay system on histidine residues finally leads to phosphoryl transfer to DhaL and dihydroxyacetone.</text>
</comment>
<dbReference type="Pfam" id="PF03610">
    <property type="entry name" value="EIIA-man"/>
    <property type="match status" value="1"/>
</dbReference>
<sequence length="129" mass="13642">MSDKVGMVIISHSVKIANGVTDLIGQVITDVPIEVAAGTDDEEIGTSVEKIMNAIKKVDHGNGVVLFYDLGSSKMNAEMAIEFLGKSDVKIADHVPLVEGSYIAAVEANMGKSLDEVITALEKLQLPGM</sequence>
<dbReference type="EMBL" id="BAVS01000002">
    <property type="protein sequence ID" value="GAE91951.1"/>
    <property type="molecule type" value="Genomic_DNA"/>
</dbReference>
<dbReference type="GO" id="GO:0047324">
    <property type="term" value="F:phosphoenolpyruvate-glycerone phosphotransferase activity"/>
    <property type="evidence" value="ECO:0007669"/>
    <property type="project" value="UniProtKB-EC"/>
</dbReference>
<evidence type="ECO:0000259" key="6">
    <source>
        <dbReference type="PROSITE" id="PS51096"/>
    </source>
</evidence>
<dbReference type="EC" id="2.7.1.121" evidence="3"/>
<evidence type="ECO:0000256" key="3">
    <source>
        <dbReference type="ARBA" id="ARBA00012095"/>
    </source>
</evidence>
<evidence type="ECO:0000256" key="4">
    <source>
        <dbReference type="ARBA" id="ARBA00022679"/>
    </source>
</evidence>
<feature type="domain" description="PTS EIIA type-4" evidence="6">
    <location>
        <begin position="4"/>
        <end position="129"/>
    </location>
</feature>
<dbReference type="RefSeq" id="WP_035721915.1">
    <property type="nucleotide sequence ID" value="NZ_BAVS01000002.1"/>
</dbReference>
<dbReference type="PANTHER" id="PTHR38594:SF1">
    <property type="entry name" value="PEP-DEPENDENT DIHYDROXYACETONE KINASE, PHOSPHORYL DONOR SUBUNIT DHAM"/>
    <property type="match status" value="1"/>
</dbReference>
<dbReference type="InterPro" id="IPR004701">
    <property type="entry name" value="PTS_EIIA_man-typ"/>
</dbReference>
<evidence type="ECO:0000313" key="8">
    <source>
        <dbReference type="Proteomes" id="UP000019102"/>
    </source>
</evidence>
<dbReference type="OrthoDB" id="7065393at2"/>
<dbReference type="InterPro" id="IPR039643">
    <property type="entry name" value="DhaM"/>
</dbReference>
<evidence type="ECO:0000256" key="2">
    <source>
        <dbReference type="ARBA" id="ARBA00002788"/>
    </source>
</evidence>
<dbReference type="GO" id="GO:0016020">
    <property type="term" value="C:membrane"/>
    <property type="evidence" value="ECO:0007669"/>
    <property type="project" value="InterPro"/>
</dbReference>
<comment type="subunit">
    <text evidence="5">Homodimer. The dihydroxyacetone kinase complex is composed of a homodimer of DhaM, a homodimer of DhaK and the subunit DhaL.</text>
</comment>
<keyword evidence="4 7" id="KW-0808">Transferase</keyword>
<comment type="caution">
    <text evidence="7">The sequence shown here is derived from an EMBL/GenBank/DDBJ whole genome shotgun (WGS) entry which is preliminary data.</text>
</comment>
<dbReference type="GO" id="GO:0009401">
    <property type="term" value="P:phosphoenolpyruvate-dependent sugar phosphotransferase system"/>
    <property type="evidence" value="ECO:0007669"/>
    <property type="project" value="InterPro"/>
</dbReference>
<proteinExistence type="predicted"/>
<evidence type="ECO:0000256" key="5">
    <source>
        <dbReference type="ARBA" id="ARBA00046577"/>
    </source>
</evidence>
<organism evidence="7 8">
    <name type="scientific">Gracilibacillus boraciitolerans JCM 21714</name>
    <dbReference type="NCBI Taxonomy" id="1298598"/>
    <lineage>
        <taxon>Bacteria</taxon>
        <taxon>Bacillati</taxon>
        <taxon>Bacillota</taxon>
        <taxon>Bacilli</taxon>
        <taxon>Bacillales</taxon>
        <taxon>Bacillaceae</taxon>
        <taxon>Gracilibacillus</taxon>
    </lineage>
</organism>
<reference evidence="7 8" key="1">
    <citation type="journal article" date="2014" name="Genome Announc.">
        <title>Draft Genome Sequence of the Boron-Tolerant and Moderately Halotolerant Bacterium Gracilibacillus boraciitolerans JCM 21714T.</title>
        <authorList>
            <person name="Ahmed I."/>
            <person name="Oshima K."/>
            <person name="Suda W."/>
            <person name="Kitamura K."/>
            <person name="Iida T."/>
            <person name="Ohmori Y."/>
            <person name="Fujiwara T."/>
            <person name="Hattori M."/>
            <person name="Ohkuma M."/>
        </authorList>
    </citation>
    <scope>NUCLEOTIDE SEQUENCE [LARGE SCALE GENOMIC DNA]</scope>
    <source>
        <strain evidence="7 8">JCM 21714</strain>
    </source>
</reference>
<dbReference type="Proteomes" id="UP000019102">
    <property type="component" value="Unassembled WGS sequence"/>
</dbReference>
<dbReference type="eggNOG" id="COG3412">
    <property type="taxonomic scope" value="Bacteria"/>
</dbReference>
<protein>
    <recommendedName>
        <fullName evidence="3">phosphoenolpyruvate--glycerone phosphotransferase</fullName>
        <ecNumber evidence="3">2.7.1.121</ecNumber>
    </recommendedName>
</protein>
<evidence type="ECO:0000256" key="1">
    <source>
        <dbReference type="ARBA" id="ARBA00001113"/>
    </source>
</evidence>
<gene>
    <name evidence="7" type="ORF">JCM21714_922</name>
</gene>
<dbReference type="InterPro" id="IPR012844">
    <property type="entry name" value="DhaM_N"/>
</dbReference>
<dbReference type="PANTHER" id="PTHR38594">
    <property type="entry name" value="PEP-DEPENDENT DIHYDROXYACETONE KINASE, PHOSPHORYL DONOR SUBUNIT DHAM"/>
    <property type="match status" value="1"/>
</dbReference>
<dbReference type="NCBIfam" id="TIGR02364">
    <property type="entry name" value="dha_pts"/>
    <property type="match status" value="1"/>
</dbReference>